<dbReference type="SUPFAM" id="SSF56214">
    <property type="entry name" value="4'-phosphopantetheinyl transferase"/>
    <property type="match status" value="2"/>
</dbReference>
<proteinExistence type="predicted"/>
<dbReference type="Pfam" id="PF22624">
    <property type="entry name" value="AASDHPPT_N"/>
    <property type="match status" value="1"/>
</dbReference>
<dbReference type="InterPro" id="IPR050559">
    <property type="entry name" value="P-Pant_transferase_sf"/>
</dbReference>
<dbReference type="eggNOG" id="KOG0945">
    <property type="taxonomic scope" value="Eukaryota"/>
</dbReference>
<feature type="domain" description="4'-phosphopantetheinyl transferase" evidence="3">
    <location>
        <begin position="116"/>
        <end position="225"/>
    </location>
</feature>
<dbReference type="InParanoid" id="B9SG80"/>
<dbReference type="AlphaFoldDB" id="B9SG80"/>
<sequence>MEKGVQRWIVDISKWDPSPHEFSLALFLLPQHHHSSITRFVKMEDRKRALVSRLLQYALILEVLGIPYDEIVIKRTLEGKPYLECAKVYSEFPNFNFNVSHHGDFVAIASEPVCIVGVDVVCCVEPQNETITEFIHSFNSYFSSLEWNTIINSGTSDEILVEFYRYWCLKEAFVKARGSGLVNGLNKVEFHHTNWTNIFVKIDGKPVKEWRFWLFELQNRHLVSVAKGHPKEAVDSYKRTISQLDFDEVEYHKGLYLPSVRFVERTIEQLIQFSHGAVNILKQKIKSLLEGQIPPEQEKCFLFFSILSTSFNIVNLNLTYDINYFNLSSVNKNMSNADDHNMQKNIIPFLHQWMNSVVLLGQSQQIFLSVHPFSPCSQLAADERRTQRPRIIILFHIKNERLIPQ</sequence>
<dbReference type="Proteomes" id="UP000008311">
    <property type="component" value="Unassembled WGS sequence"/>
</dbReference>
<dbReference type="STRING" id="3988.B9SG80"/>
<dbReference type="Gene3D" id="3.90.470.20">
    <property type="entry name" value="4'-phosphopantetheinyl transferase domain"/>
    <property type="match status" value="2"/>
</dbReference>
<keyword evidence="6" id="KW-1185">Reference proteome</keyword>
<dbReference type="GO" id="GO:0008897">
    <property type="term" value="F:holo-[acyl-carrier-protein] synthase activity"/>
    <property type="evidence" value="ECO:0000318"/>
    <property type="project" value="GO_Central"/>
</dbReference>
<gene>
    <name evidence="5" type="ORF">RCOM_1087090</name>
</gene>
<keyword evidence="2" id="KW-0808">Transferase</keyword>
<dbReference type="FunFam" id="3.90.470.20:FF:000013">
    <property type="entry name" value="L-aminoadipate-semialdehyde dehydrogenase-phosphopantetheinyl transferase"/>
    <property type="match status" value="1"/>
</dbReference>
<evidence type="ECO:0000256" key="1">
    <source>
        <dbReference type="ARBA" id="ARBA00013172"/>
    </source>
</evidence>
<evidence type="ECO:0000256" key="2">
    <source>
        <dbReference type="ARBA" id="ARBA00022679"/>
    </source>
</evidence>
<feature type="domain" description="4'-phosphopantetheinyl transferase N-terminal" evidence="4">
    <location>
        <begin position="13"/>
        <end position="112"/>
    </location>
</feature>
<evidence type="ECO:0000313" key="5">
    <source>
        <dbReference type="EMBL" id="EEF37406.1"/>
    </source>
</evidence>
<dbReference type="PANTHER" id="PTHR12215:SF10">
    <property type="entry name" value="L-AMINOADIPATE-SEMIALDEHYDE DEHYDROGENASE-PHOSPHOPANTETHEINYL TRANSFERASE"/>
    <property type="match status" value="1"/>
</dbReference>
<dbReference type="GO" id="GO:0019878">
    <property type="term" value="P:lysine biosynthetic process via aminoadipic acid"/>
    <property type="evidence" value="ECO:0000318"/>
    <property type="project" value="GO_Central"/>
</dbReference>
<organism evidence="5 6">
    <name type="scientific">Ricinus communis</name>
    <name type="common">Castor bean</name>
    <dbReference type="NCBI Taxonomy" id="3988"/>
    <lineage>
        <taxon>Eukaryota</taxon>
        <taxon>Viridiplantae</taxon>
        <taxon>Streptophyta</taxon>
        <taxon>Embryophyta</taxon>
        <taxon>Tracheophyta</taxon>
        <taxon>Spermatophyta</taxon>
        <taxon>Magnoliopsida</taxon>
        <taxon>eudicotyledons</taxon>
        <taxon>Gunneridae</taxon>
        <taxon>Pentapetalae</taxon>
        <taxon>rosids</taxon>
        <taxon>fabids</taxon>
        <taxon>Malpighiales</taxon>
        <taxon>Euphorbiaceae</taxon>
        <taxon>Acalyphoideae</taxon>
        <taxon>Acalypheae</taxon>
        <taxon>Ricinus</taxon>
    </lineage>
</organism>
<dbReference type="InterPro" id="IPR037143">
    <property type="entry name" value="4-PPantetheinyl_Trfase_dom_sf"/>
</dbReference>
<dbReference type="FunFam" id="3.90.470.20:FF:000003">
    <property type="entry name" value="L-aminoadipate-semialdehyde dehydrogenase-phosphopantetheinyl transferase"/>
    <property type="match status" value="1"/>
</dbReference>
<dbReference type="GO" id="GO:0000287">
    <property type="term" value="F:magnesium ion binding"/>
    <property type="evidence" value="ECO:0007669"/>
    <property type="project" value="InterPro"/>
</dbReference>
<dbReference type="PANTHER" id="PTHR12215">
    <property type="entry name" value="PHOSPHOPANTETHEINE TRANSFERASE"/>
    <property type="match status" value="1"/>
</dbReference>
<dbReference type="InterPro" id="IPR055066">
    <property type="entry name" value="AASDHPPT_N"/>
</dbReference>
<reference evidence="6" key="1">
    <citation type="journal article" date="2010" name="Nat. Biotechnol.">
        <title>Draft genome sequence of the oilseed species Ricinus communis.</title>
        <authorList>
            <person name="Chan A.P."/>
            <person name="Crabtree J."/>
            <person name="Zhao Q."/>
            <person name="Lorenzi H."/>
            <person name="Orvis J."/>
            <person name="Puiu D."/>
            <person name="Melake-Berhan A."/>
            <person name="Jones K.M."/>
            <person name="Redman J."/>
            <person name="Chen G."/>
            <person name="Cahoon E.B."/>
            <person name="Gedil M."/>
            <person name="Stanke M."/>
            <person name="Haas B.J."/>
            <person name="Wortman J.R."/>
            <person name="Fraser-Liggett C.M."/>
            <person name="Ravel J."/>
            <person name="Rabinowicz P.D."/>
        </authorList>
    </citation>
    <scope>NUCLEOTIDE SEQUENCE [LARGE SCALE GENOMIC DNA]</scope>
    <source>
        <strain evidence="6">cv. Hale</strain>
    </source>
</reference>
<name>B9SG80_RICCO</name>
<dbReference type="EC" id="2.7.8.7" evidence="1"/>
<dbReference type="GO" id="GO:0005829">
    <property type="term" value="C:cytosol"/>
    <property type="evidence" value="ECO:0000318"/>
    <property type="project" value="GO_Central"/>
</dbReference>
<evidence type="ECO:0000313" key="6">
    <source>
        <dbReference type="Proteomes" id="UP000008311"/>
    </source>
</evidence>
<evidence type="ECO:0000259" key="3">
    <source>
        <dbReference type="Pfam" id="PF01648"/>
    </source>
</evidence>
<dbReference type="EMBL" id="EQ973949">
    <property type="protein sequence ID" value="EEF37406.1"/>
    <property type="molecule type" value="Genomic_DNA"/>
</dbReference>
<protein>
    <recommendedName>
        <fullName evidence="1">holo-[acyl-carrier-protein] synthase</fullName>
        <ecNumber evidence="1">2.7.8.7</ecNumber>
    </recommendedName>
</protein>
<evidence type="ECO:0000259" key="4">
    <source>
        <dbReference type="Pfam" id="PF22624"/>
    </source>
</evidence>
<dbReference type="Pfam" id="PF01648">
    <property type="entry name" value="ACPS"/>
    <property type="match status" value="1"/>
</dbReference>
<accession>B9SG80</accession>
<dbReference type="InterPro" id="IPR008278">
    <property type="entry name" value="4-PPantetheinyl_Trfase_dom"/>
</dbReference>